<sequence>MQVCWLEGWGVEGIYQKGEEFRPNGGSFDVIKASVPLEDGHYPLFSYPEVAKGGSIVDAVCPPGDPIMRHRILNATIVLLVLVGTSAPKRRYSLLRPGGSGVKHPKENYVTCHSPAREAVRQVTILGFHDHCCPRRLLLGVSQTTFEQTQPSSPYDPVLPSSYHGGGSQSFLALLNHPDCRPRYTQDSDPFMDTAIFNFSFPICVECGERRHDDMWHPSSGPIIAIGGMSSWSHGYTQWSARSKVIVAVNATDQISDCPSQFVSLLLADDLDKLTLLQAMPSRRIWPPGQGRGIHSSIVHLDFLDALLANYAHSLVILPGKSGVLRRE</sequence>
<accession>A0A370BM46</accession>
<name>A0A370BM46_ASPNG</name>
<evidence type="ECO:0000313" key="2">
    <source>
        <dbReference type="Proteomes" id="UP000253845"/>
    </source>
</evidence>
<evidence type="ECO:0000313" key="1">
    <source>
        <dbReference type="EMBL" id="RDH16663.1"/>
    </source>
</evidence>
<dbReference type="EMBL" id="KZ851937">
    <property type="protein sequence ID" value="RDH16663.1"/>
    <property type="molecule type" value="Genomic_DNA"/>
</dbReference>
<dbReference type="Proteomes" id="UP000253845">
    <property type="component" value="Unassembled WGS sequence"/>
</dbReference>
<organism evidence="1 2">
    <name type="scientific">Aspergillus niger ATCC 13496</name>
    <dbReference type="NCBI Taxonomy" id="1353008"/>
    <lineage>
        <taxon>Eukaryota</taxon>
        <taxon>Fungi</taxon>
        <taxon>Dikarya</taxon>
        <taxon>Ascomycota</taxon>
        <taxon>Pezizomycotina</taxon>
        <taxon>Eurotiomycetes</taxon>
        <taxon>Eurotiomycetidae</taxon>
        <taxon>Eurotiales</taxon>
        <taxon>Aspergillaceae</taxon>
        <taxon>Aspergillus</taxon>
        <taxon>Aspergillus subgen. Circumdati</taxon>
    </lineage>
</organism>
<reference evidence="1 2" key="1">
    <citation type="submission" date="2018-07" db="EMBL/GenBank/DDBJ databases">
        <title>Section-level genome sequencing of Aspergillus section Nigri to investigate inter- and intra-species variation.</title>
        <authorList>
            <consortium name="DOE Joint Genome Institute"/>
            <person name="Vesth T.C."/>
            <person name="Nybo J.L."/>
            <person name="Theobald S."/>
            <person name="Frisvad J.C."/>
            <person name="Larsen T.O."/>
            <person name="Nielsen K.F."/>
            <person name="Hoof J.B."/>
            <person name="Brandl J."/>
            <person name="Salamov A."/>
            <person name="Riley R."/>
            <person name="Gladden J.M."/>
            <person name="Phatale P."/>
            <person name="Nielsen M.T."/>
            <person name="Lyhne E.K."/>
            <person name="Kogle M.E."/>
            <person name="Strasser K."/>
            <person name="McDonnell E."/>
            <person name="Barry K."/>
            <person name="Clum A."/>
            <person name="Chen C."/>
            <person name="Nolan M."/>
            <person name="Sandor L."/>
            <person name="Kuo A."/>
            <person name="Lipzen A."/>
            <person name="Hainaut M."/>
            <person name="Drula E."/>
            <person name="Tsang A."/>
            <person name="Magnuson J.K."/>
            <person name="Henrissat B."/>
            <person name="Wiebenga A."/>
            <person name="Simmons B.A."/>
            <person name="Makela M.R."/>
            <person name="De vries R.P."/>
            <person name="Grigoriev I.V."/>
            <person name="Mortensen U.H."/>
            <person name="Baker S.E."/>
            <person name="Andersen M.R."/>
        </authorList>
    </citation>
    <scope>NUCLEOTIDE SEQUENCE [LARGE SCALE GENOMIC DNA]</scope>
    <source>
        <strain evidence="1 2">ATCC 13496</strain>
    </source>
</reference>
<gene>
    <name evidence="1" type="ORF">M747DRAFT_317776</name>
</gene>
<protein>
    <submittedName>
        <fullName evidence="1">Uncharacterized protein</fullName>
    </submittedName>
</protein>
<proteinExistence type="predicted"/>
<dbReference type="AlphaFoldDB" id="A0A370BM46"/>
<dbReference type="VEuPathDB" id="FungiDB:M747DRAFT_317776"/>